<evidence type="ECO:0000256" key="4">
    <source>
        <dbReference type="ARBA" id="ARBA00023163"/>
    </source>
</evidence>
<dbReference type="PANTHER" id="PTHR31190:SF374">
    <property type="entry name" value="AP2_ERF DOMAIN-CONTAINING PROTEIN"/>
    <property type="match status" value="1"/>
</dbReference>
<dbReference type="InterPro" id="IPR016177">
    <property type="entry name" value="DNA-bd_dom_sf"/>
</dbReference>
<dbReference type="InterPro" id="IPR036955">
    <property type="entry name" value="AP2/ERF_dom_sf"/>
</dbReference>
<dbReference type="GO" id="GO:0005634">
    <property type="term" value="C:nucleus"/>
    <property type="evidence" value="ECO:0007669"/>
    <property type="project" value="UniProtKB-SubCell"/>
</dbReference>
<gene>
    <name evidence="8" type="ORF">CKAN_01915300</name>
</gene>
<evidence type="ECO:0000313" key="8">
    <source>
        <dbReference type="EMBL" id="RWR90073.1"/>
    </source>
</evidence>
<dbReference type="PANTHER" id="PTHR31190">
    <property type="entry name" value="DNA-BINDING DOMAIN"/>
    <property type="match status" value="1"/>
</dbReference>
<sequence>MGSQGRKSVLAENKTNIRSEEREMRRVALGSGLTQEEENSIIISAYEHVLFNEIVDGSIVRDLATPLHTLGDVPPTGGSLIVVKASEDPCSTCGQGIEGCLGCNLFTSPADENKEGEGEEEERKRSNYRGVRQRPSGRWAAEIHHPKKRARVWLGTFDTAEEAARAYDKKAFEFRGNHAKLNFPN</sequence>
<feature type="domain" description="AP2/ERF" evidence="7">
    <location>
        <begin position="127"/>
        <end position="184"/>
    </location>
</feature>
<keyword evidence="3" id="KW-0238">DNA-binding</keyword>
<evidence type="ECO:0000256" key="5">
    <source>
        <dbReference type="ARBA" id="ARBA00023242"/>
    </source>
</evidence>
<dbReference type="FunFam" id="3.30.730.10:FF:000001">
    <property type="entry name" value="Ethylene-responsive transcription factor 2"/>
    <property type="match status" value="1"/>
</dbReference>
<dbReference type="InterPro" id="IPR001471">
    <property type="entry name" value="AP2/ERF_dom"/>
</dbReference>
<evidence type="ECO:0000256" key="3">
    <source>
        <dbReference type="ARBA" id="ARBA00023125"/>
    </source>
</evidence>
<evidence type="ECO:0000313" key="9">
    <source>
        <dbReference type="Proteomes" id="UP000283530"/>
    </source>
</evidence>
<feature type="region of interest" description="Disordered" evidence="6">
    <location>
        <begin position="109"/>
        <end position="137"/>
    </location>
</feature>
<dbReference type="GO" id="GO:0009873">
    <property type="term" value="P:ethylene-activated signaling pathway"/>
    <property type="evidence" value="ECO:0007669"/>
    <property type="project" value="InterPro"/>
</dbReference>
<dbReference type="Proteomes" id="UP000283530">
    <property type="component" value="Unassembled WGS sequence"/>
</dbReference>
<evidence type="ECO:0000256" key="6">
    <source>
        <dbReference type="SAM" id="MobiDB-lite"/>
    </source>
</evidence>
<dbReference type="AlphaFoldDB" id="A0A443PH46"/>
<evidence type="ECO:0000256" key="2">
    <source>
        <dbReference type="ARBA" id="ARBA00023015"/>
    </source>
</evidence>
<keyword evidence="9" id="KW-1185">Reference proteome</keyword>
<dbReference type="OrthoDB" id="49610at2759"/>
<dbReference type="PROSITE" id="PS51032">
    <property type="entry name" value="AP2_ERF"/>
    <property type="match status" value="1"/>
</dbReference>
<comment type="caution">
    <text evidence="8">The sequence shown here is derived from an EMBL/GenBank/DDBJ whole genome shotgun (WGS) entry which is preliminary data.</text>
</comment>
<dbReference type="Gene3D" id="3.30.730.10">
    <property type="entry name" value="AP2/ERF domain"/>
    <property type="match status" value="1"/>
</dbReference>
<comment type="subcellular location">
    <subcellularLocation>
        <location evidence="1">Nucleus</location>
    </subcellularLocation>
</comment>
<name>A0A443PH46_9MAGN</name>
<evidence type="ECO:0000256" key="1">
    <source>
        <dbReference type="ARBA" id="ARBA00004123"/>
    </source>
</evidence>
<feature type="compositionally biased region" description="Basic and acidic residues" evidence="6">
    <location>
        <begin position="111"/>
        <end position="125"/>
    </location>
</feature>
<dbReference type="Pfam" id="PF00847">
    <property type="entry name" value="AP2"/>
    <property type="match status" value="1"/>
</dbReference>
<organism evidence="8 9">
    <name type="scientific">Cinnamomum micranthum f. kanehirae</name>
    <dbReference type="NCBI Taxonomy" id="337451"/>
    <lineage>
        <taxon>Eukaryota</taxon>
        <taxon>Viridiplantae</taxon>
        <taxon>Streptophyta</taxon>
        <taxon>Embryophyta</taxon>
        <taxon>Tracheophyta</taxon>
        <taxon>Spermatophyta</taxon>
        <taxon>Magnoliopsida</taxon>
        <taxon>Magnoliidae</taxon>
        <taxon>Laurales</taxon>
        <taxon>Lauraceae</taxon>
        <taxon>Cinnamomum</taxon>
    </lineage>
</organism>
<reference evidence="8 9" key="1">
    <citation type="journal article" date="2019" name="Nat. Plants">
        <title>Stout camphor tree genome fills gaps in understanding of flowering plant genome evolution.</title>
        <authorList>
            <person name="Chaw S.M."/>
            <person name="Liu Y.C."/>
            <person name="Wu Y.W."/>
            <person name="Wang H.Y."/>
            <person name="Lin C.I."/>
            <person name="Wu C.S."/>
            <person name="Ke H.M."/>
            <person name="Chang L.Y."/>
            <person name="Hsu C.Y."/>
            <person name="Yang H.T."/>
            <person name="Sudianto E."/>
            <person name="Hsu M.H."/>
            <person name="Wu K.P."/>
            <person name="Wang L.N."/>
            <person name="Leebens-Mack J.H."/>
            <person name="Tsai I.J."/>
        </authorList>
    </citation>
    <scope>NUCLEOTIDE SEQUENCE [LARGE SCALE GENOMIC DNA]</scope>
    <source>
        <strain evidence="9">cv. Chaw 1501</strain>
        <tissue evidence="8">Young leaves</tissue>
    </source>
</reference>
<dbReference type="GO" id="GO:0003677">
    <property type="term" value="F:DNA binding"/>
    <property type="evidence" value="ECO:0007669"/>
    <property type="project" value="UniProtKB-KW"/>
</dbReference>
<dbReference type="InterPro" id="IPR044808">
    <property type="entry name" value="ERF_plant"/>
</dbReference>
<dbReference type="SUPFAM" id="SSF54171">
    <property type="entry name" value="DNA-binding domain"/>
    <property type="match status" value="1"/>
</dbReference>
<keyword evidence="4" id="KW-0804">Transcription</keyword>
<proteinExistence type="predicted"/>
<keyword evidence="5" id="KW-0539">Nucleus</keyword>
<dbReference type="SMART" id="SM00380">
    <property type="entry name" value="AP2"/>
    <property type="match status" value="1"/>
</dbReference>
<dbReference type="PRINTS" id="PR00367">
    <property type="entry name" value="ETHRSPELEMNT"/>
</dbReference>
<evidence type="ECO:0000259" key="7">
    <source>
        <dbReference type="PROSITE" id="PS51032"/>
    </source>
</evidence>
<dbReference type="EMBL" id="QPKB01000008">
    <property type="protein sequence ID" value="RWR90073.1"/>
    <property type="molecule type" value="Genomic_DNA"/>
</dbReference>
<accession>A0A443PH46</accession>
<protein>
    <submittedName>
        <fullName evidence="8">Ethylene-responsive transcription factor ERF109-like protein</fullName>
    </submittedName>
</protein>
<dbReference type="GO" id="GO:0003700">
    <property type="term" value="F:DNA-binding transcription factor activity"/>
    <property type="evidence" value="ECO:0007669"/>
    <property type="project" value="InterPro"/>
</dbReference>
<dbReference type="CDD" id="cd00018">
    <property type="entry name" value="AP2"/>
    <property type="match status" value="1"/>
</dbReference>
<keyword evidence="2" id="KW-0805">Transcription regulation</keyword>